<evidence type="ECO:0000256" key="2">
    <source>
        <dbReference type="SAM" id="Coils"/>
    </source>
</evidence>
<dbReference type="SUPFAM" id="SSF140566">
    <property type="entry name" value="FlgN-like"/>
    <property type="match status" value="1"/>
</dbReference>
<name>A0A410Q9N7_9FIRM</name>
<accession>A0A410Q9N7</accession>
<dbReference type="InterPro" id="IPR036679">
    <property type="entry name" value="FlgN-like_sf"/>
</dbReference>
<keyword evidence="3" id="KW-0282">Flagellum</keyword>
<protein>
    <submittedName>
        <fullName evidence="3">Flagellar protein FlgN</fullName>
    </submittedName>
</protein>
<gene>
    <name evidence="3" type="ORF">EQM13_03385</name>
</gene>
<evidence type="ECO:0000313" key="4">
    <source>
        <dbReference type="Proteomes" id="UP000287969"/>
    </source>
</evidence>
<keyword evidence="4" id="KW-1185">Reference proteome</keyword>
<keyword evidence="3" id="KW-0966">Cell projection</keyword>
<dbReference type="RefSeq" id="WP_128751949.1">
    <property type="nucleotide sequence ID" value="NZ_CP035282.1"/>
</dbReference>
<dbReference type="Proteomes" id="UP000287969">
    <property type="component" value="Chromosome"/>
</dbReference>
<organism evidence="3 4">
    <name type="scientific">Acidilutibacter cellobiosedens</name>
    <dbReference type="NCBI Taxonomy" id="2507161"/>
    <lineage>
        <taxon>Bacteria</taxon>
        <taxon>Bacillati</taxon>
        <taxon>Bacillota</taxon>
        <taxon>Tissierellia</taxon>
        <taxon>Tissierellales</taxon>
        <taxon>Acidilutibacteraceae</taxon>
        <taxon>Acidilutibacter</taxon>
    </lineage>
</organism>
<sequence length="156" mass="18065">MTFSEELTELLLKESEALEELKNITFKKTDALIEGNIKELELIVEKEERIINLTASLEIERENLLDNWGLKKDTPISDIIKSVPEGAEKLEKLKSEMIDNVKEIKEKNEFNRKLTLDSIEWIDFNVNLLSSFQTSSIYNKKDNEISQGNSIFDKKV</sequence>
<dbReference type="Gene3D" id="1.20.58.300">
    <property type="entry name" value="FlgN-like"/>
    <property type="match status" value="1"/>
</dbReference>
<reference evidence="4" key="1">
    <citation type="submission" date="2019-01" db="EMBL/GenBank/DDBJ databases">
        <title>Draft genomes of a novel of Sporanaerobacter strains.</title>
        <authorList>
            <person name="Ma S."/>
        </authorList>
    </citation>
    <scope>NUCLEOTIDE SEQUENCE [LARGE SCALE GENOMIC DNA]</scope>
    <source>
        <strain evidence="4">NJN-17</strain>
    </source>
</reference>
<dbReference type="AlphaFoldDB" id="A0A410Q9N7"/>
<proteinExistence type="predicted"/>
<keyword evidence="1" id="KW-1005">Bacterial flagellum biogenesis</keyword>
<keyword evidence="3" id="KW-0969">Cilium</keyword>
<dbReference type="GO" id="GO:0044780">
    <property type="term" value="P:bacterial-type flagellum assembly"/>
    <property type="evidence" value="ECO:0007669"/>
    <property type="project" value="InterPro"/>
</dbReference>
<dbReference type="InterPro" id="IPR007809">
    <property type="entry name" value="FlgN-like"/>
</dbReference>
<feature type="coiled-coil region" evidence="2">
    <location>
        <begin position="4"/>
        <end position="63"/>
    </location>
</feature>
<dbReference type="Pfam" id="PF05130">
    <property type="entry name" value="FlgN"/>
    <property type="match status" value="1"/>
</dbReference>
<evidence type="ECO:0000313" key="3">
    <source>
        <dbReference type="EMBL" id="QAT60686.1"/>
    </source>
</evidence>
<evidence type="ECO:0000256" key="1">
    <source>
        <dbReference type="ARBA" id="ARBA00022795"/>
    </source>
</evidence>
<dbReference type="OrthoDB" id="1707341at2"/>
<keyword evidence="2" id="KW-0175">Coiled coil</keyword>
<dbReference type="EMBL" id="CP035282">
    <property type="protein sequence ID" value="QAT60686.1"/>
    <property type="molecule type" value="Genomic_DNA"/>
</dbReference>
<dbReference type="KEGG" id="spoa:EQM13_03385"/>